<dbReference type="AlphaFoldDB" id="A0A9J6PE43"/>
<evidence type="ECO:0000313" key="5">
    <source>
        <dbReference type="EMBL" id="MCP1336011.1"/>
    </source>
</evidence>
<dbReference type="SUPFAM" id="SSF53187">
    <property type="entry name" value="Zn-dependent exopeptidases"/>
    <property type="match status" value="1"/>
</dbReference>
<accession>A0A9J6PE43</accession>
<dbReference type="Pfam" id="PF01546">
    <property type="entry name" value="Peptidase_M20"/>
    <property type="match status" value="1"/>
</dbReference>
<evidence type="ECO:0000259" key="4">
    <source>
        <dbReference type="Pfam" id="PF07687"/>
    </source>
</evidence>
<dbReference type="GO" id="GO:0006526">
    <property type="term" value="P:L-arginine biosynthetic process"/>
    <property type="evidence" value="ECO:0007669"/>
    <property type="project" value="InterPro"/>
</dbReference>
<dbReference type="Proteomes" id="UP001055804">
    <property type="component" value="Unassembled WGS sequence"/>
</dbReference>
<dbReference type="GO" id="GO:0008777">
    <property type="term" value="F:acetylornithine deacetylase activity"/>
    <property type="evidence" value="ECO:0007669"/>
    <property type="project" value="UniProtKB-EC"/>
</dbReference>
<feature type="domain" description="Peptidase M20 dimerisation" evidence="4">
    <location>
        <begin position="176"/>
        <end position="287"/>
    </location>
</feature>
<dbReference type="InterPro" id="IPR036264">
    <property type="entry name" value="Bact_exopeptidase_dim_dom"/>
</dbReference>
<name>A0A9J6PE43_9PROT</name>
<dbReference type="EC" id="3.5.1.16" evidence="5"/>
<dbReference type="Gene3D" id="3.40.630.10">
    <property type="entry name" value="Zn peptidases"/>
    <property type="match status" value="1"/>
</dbReference>
<dbReference type="InterPro" id="IPR002933">
    <property type="entry name" value="Peptidase_M20"/>
</dbReference>
<keyword evidence="1" id="KW-0479">Metal-binding</keyword>
<evidence type="ECO:0000256" key="2">
    <source>
        <dbReference type="ARBA" id="ARBA00022801"/>
    </source>
</evidence>
<dbReference type="RefSeq" id="WP_269331931.1">
    <property type="nucleotide sequence ID" value="NZ_JAMZFT010000001.1"/>
</dbReference>
<dbReference type="Pfam" id="PF07687">
    <property type="entry name" value="M20_dimer"/>
    <property type="match status" value="1"/>
</dbReference>
<dbReference type="PANTHER" id="PTHR43808">
    <property type="entry name" value="ACETYLORNITHINE DEACETYLASE"/>
    <property type="match status" value="1"/>
</dbReference>
<protein>
    <submittedName>
        <fullName evidence="5">Acetylornithine deacetylase</fullName>
        <ecNumber evidence="5">3.5.1.16</ecNumber>
    </submittedName>
</protein>
<dbReference type="InterPro" id="IPR050072">
    <property type="entry name" value="Peptidase_M20A"/>
</dbReference>
<dbReference type="CDD" id="cd03894">
    <property type="entry name" value="M20_ArgE"/>
    <property type="match status" value="1"/>
</dbReference>
<dbReference type="InterPro" id="IPR011650">
    <property type="entry name" value="Peptidase_M20_dimer"/>
</dbReference>
<dbReference type="Gene3D" id="3.30.70.360">
    <property type="match status" value="1"/>
</dbReference>
<proteinExistence type="predicted"/>
<dbReference type="NCBIfam" id="NF005710">
    <property type="entry name" value="PRK07522.1"/>
    <property type="match status" value="1"/>
</dbReference>
<gene>
    <name evidence="5" type="primary">argE</name>
    <name evidence="5" type="ORF">NJQ99_06280</name>
</gene>
<dbReference type="InterPro" id="IPR010169">
    <property type="entry name" value="AcOrn-deacetyl"/>
</dbReference>
<reference evidence="5" key="1">
    <citation type="submission" date="2022-06" db="EMBL/GenBank/DDBJ databases">
        <title>Isolation and Genomics of Futiania mangrovii gen. nov., sp. nov., a Rare and Metabolically-versatile member in the Class Alphaproteobacteria.</title>
        <authorList>
            <person name="Liu L."/>
            <person name="Huang W.-C."/>
            <person name="Pan J."/>
            <person name="Li J."/>
            <person name="Huang Y."/>
            <person name="Du H."/>
            <person name="Liu Y."/>
            <person name="Li M."/>
        </authorList>
    </citation>
    <scope>NUCLEOTIDE SEQUENCE</scope>
    <source>
        <strain evidence="5">FT118</strain>
    </source>
</reference>
<dbReference type="NCBIfam" id="TIGR01892">
    <property type="entry name" value="AcOrn-deacetyl"/>
    <property type="match status" value="1"/>
</dbReference>
<organism evidence="5 6">
    <name type="scientific">Futiania mangrovi</name>
    <dbReference type="NCBI Taxonomy" id="2959716"/>
    <lineage>
        <taxon>Bacteria</taxon>
        <taxon>Pseudomonadati</taxon>
        <taxon>Pseudomonadota</taxon>
        <taxon>Alphaproteobacteria</taxon>
        <taxon>Futianiales</taxon>
        <taxon>Futianiaceae</taxon>
        <taxon>Futiania</taxon>
    </lineage>
</organism>
<evidence type="ECO:0000256" key="3">
    <source>
        <dbReference type="ARBA" id="ARBA00023285"/>
    </source>
</evidence>
<keyword evidence="6" id="KW-1185">Reference proteome</keyword>
<keyword evidence="3" id="KW-0170">Cobalt</keyword>
<dbReference type="EMBL" id="JAMZFT010000001">
    <property type="protein sequence ID" value="MCP1336011.1"/>
    <property type="molecule type" value="Genomic_DNA"/>
</dbReference>
<dbReference type="SUPFAM" id="SSF55031">
    <property type="entry name" value="Bacterial exopeptidase dimerisation domain"/>
    <property type="match status" value="1"/>
</dbReference>
<sequence>MTKPLAAVDSAEMLRRLIGFDTTSRNSNMALIEFVQDYLRDLGVESTLVRSEDGRKANLFATIGPADKPGVVLSGHTDVVPVDGQDWATDPFELVEKDGRFWGRGTCDMKGFLAVALAHAPAFKRANLKAPIHYCLSYDEEVGCLGVHSLVDHLNTLPVRPRMCVVGEPTSMQVVIGHKGKLAMRCNVHGHACHSSLAPHGVNAVEYAAEVIVKLRQMARHKAETGPFDTSFDVPHTTVHTGRIKGGTALNIVPDAASFEFEFRHLPIDDPAVLLREVQAYAHDVLEPEMKARAGETGFSWEPIFTFPGLDMGEGDEAVVAVKSLAQQNATSRVAYGTEAGIFQKSGQIPTVICGPGSIEQAHKPNEFCDVSQIAACEAFMHRLAVMLERG</sequence>
<dbReference type="PANTHER" id="PTHR43808:SF31">
    <property type="entry name" value="N-ACETYL-L-CITRULLINE DEACETYLASE"/>
    <property type="match status" value="1"/>
</dbReference>
<dbReference type="GO" id="GO:0046872">
    <property type="term" value="F:metal ion binding"/>
    <property type="evidence" value="ECO:0007669"/>
    <property type="project" value="UniProtKB-KW"/>
</dbReference>
<comment type="caution">
    <text evidence="5">The sequence shown here is derived from an EMBL/GenBank/DDBJ whole genome shotgun (WGS) entry which is preliminary data.</text>
</comment>
<evidence type="ECO:0000256" key="1">
    <source>
        <dbReference type="ARBA" id="ARBA00022723"/>
    </source>
</evidence>
<keyword evidence="2 5" id="KW-0378">Hydrolase</keyword>
<evidence type="ECO:0000313" key="6">
    <source>
        <dbReference type="Proteomes" id="UP001055804"/>
    </source>
</evidence>